<dbReference type="InterPro" id="IPR028098">
    <property type="entry name" value="Glyco_trans_4-like_N"/>
</dbReference>
<dbReference type="EMBL" id="JFZA02000023">
    <property type="protein sequence ID" value="KFG89750.1"/>
    <property type="molecule type" value="Genomic_DNA"/>
</dbReference>
<protein>
    <submittedName>
        <fullName evidence="2">Sulfoquinovosyltransferase</fullName>
    </submittedName>
</protein>
<evidence type="ECO:0000259" key="1">
    <source>
        <dbReference type="Pfam" id="PF13439"/>
    </source>
</evidence>
<organism evidence="2 3">
    <name type="scientific">Sphingobium herbicidovorans (strain ATCC 700291 / DSM 11019 / CCUG 56400 / KCTC 2939 / LMG 18315 / NBRC 16415 / MH)</name>
    <name type="common">Sphingomonas herbicidovorans</name>
    <dbReference type="NCBI Taxonomy" id="1219045"/>
    <lineage>
        <taxon>Bacteria</taxon>
        <taxon>Pseudomonadati</taxon>
        <taxon>Pseudomonadota</taxon>
        <taxon>Alphaproteobacteria</taxon>
        <taxon>Sphingomonadales</taxon>
        <taxon>Sphingomonadaceae</taxon>
        <taxon>Sphingobium</taxon>
    </lineage>
</organism>
<accession>A0A086P8N2</accession>
<name>A0A086P8N2_SPHHM</name>
<comment type="caution">
    <text evidence="2">The sequence shown here is derived from an EMBL/GenBank/DDBJ whole genome shotgun (WGS) entry which is preliminary data.</text>
</comment>
<reference evidence="2" key="1">
    <citation type="submission" date="2014-08" db="EMBL/GenBank/DDBJ databases">
        <title>Draft genome sequences of Sphingobium herbicidovorans.</title>
        <authorList>
            <person name="Gan H.M."/>
            <person name="Gan H.Y."/>
            <person name="Savka M.A."/>
        </authorList>
    </citation>
    <scope>NUCLEOTIDE SEQUENCE [LARGE SCALE GENOMIC DNA]</scope>
    <source>
        <strain evidence="2">NBRC 16415</strain>
    </source>
</reference>
<dbReference type="AlphaFoldDB" id="A0A086P8N2"/>
<dbReference type="GO" id="GO:0016757">
    <property type="term" value="F:glycosyltransferase activity"/>
    <property type="evidence" value="ECO:0007669"/>
    <property type="project" value="TreeGrafter"/>
</dbReference>
<keyword evidence="3" id="KW-1185">Reference proteome</keyword>
<dbReference type="PANTHER" id="PTHR45947:SF3">
    <property type="entry name" value="SULFOQUINOVOSYL TRANSFERASE SQD2"/>
    <property type="match status" value="1"/>
</dbReference>
<dbReference type="RefSeq" id="WP_037466613.1">
    <property type="nucleotide sequence ID" value="NZ_BCZD01000008.1"/>
</dbReference>
<dbReference type="Pfam" id="PF13692">
    <property type="entry name" value="Glyco_trans_1_4"/>
    <property type="match status" value="1"/>
</dbReference>
<gene>
    <name evidence="2" type="ORF">BV98_002559</name>
</gene>
<evidence type="ECO:0000313" key="2">
    <source>
        <dbReference type="EMBL" id="KFG89750.1"/>
    </source>
</evidence>
<dbReference type="PATRIC" id="fig|1219045.3.peg.2595"/>
<sequence>MDVTGLRVALFSGNYNYVRDGANQALNRFVGYLLSQGAAVRVYSPTIATPAFEPTGDLVSAPSFPVPGRREYRVPYRMSGAVRRDLKRFQPNLVHVSSPDPLGHRAVSWARSRGLPAVASVHTRFETYPRYYGLAFLEPVIESVLRRFYRRCDAIVAPSESMAQLLREQRMSYDVGIWTRGIDRQIFNPDRRDPAWRQSLGIEDDEPVIGFIGRLVMEKGLDVFSDAIDQLALRHVRHKVLIVGDGPARDWFENRLPNAIFTGFQKGADLGRAVASMDMLFNPSITETFGNVTLEAMACKLPTVAARATGSESLVTEGVTGRLIRPGAIGAFADALATYCDNPQARADAGNAAMAEAERYGWDQVNQALVDTYIRVIRQRTQGARLRSSPVP</sequence>
<dbReference type="CDD" id="cd03814">
    <property type="entry name" value="GT4-like"/>
    <property type="match status" value="1"/>
</dbReference>
<dbReference type="Gene3D" id="3.40.50.2000">
    <property type="entry name" value="Glycogen Phosphorylase B"/>
    <property type="match status" value="2"/>
</dbReference>
<dbReference type="STRING" id="76947.GCA_002080435_00056"/>
<evidence type="ECO:0000313" key="3">
    <source>
        <dbReference type="Proteomes" id="UP000024284"/>
    </source>
</evidence>
<proteinExistence type="predicted"/>
<dbReference type="SUPFAM" id="SSF53756">
    <property type="entry name" value="UDP-Glycosyltransferase/glycogen phosphorylase"/>
    <property type="match status" value="1"/>
</dbReference>
<dbReference type="InterPro" id="IPR050194">
    <property type="entry name" value="Glycosyltransferase_grp1"/>
</dbReference>
<dbReference type="OrthoDB" id="5490290at2"/>
<dbReference type="Pfam" id="PF13439">
    <property type="entry name" value="Glyco_transf_4"/>
    <property type="match status" value="1"/>
</dbReference>
<dbReference type="eggNOG" id="COG0438">
    <property type="taxonomic scope" value="Bacteria"/>
</dbReference>
<dbReference type="Proteomes" id="UP000024284">
    <property type="component" value="Unassembled WGS sequence"/>
</dbReference>
<feature type="domain" description="Glycosyltransferase subfamily 4-like N-terminal" evidence="1">
    <location>
        <begin position="20"/>
        <end position="184"/>
    </location>
</feature>
<dbReference type="PANTHER" id="PTHR45947">
    <property type="entry name" value="SULFOQUINOVOSYL TRANSFERASE SQD2"/>
    <property type="match status" value="1"/>
</dbReference>